<dbReference type="RefSeq" id="WP_253542275.1">
    <property type="nucleotide sequence ID" value="NZ_JAMYWC010000009.1"/>
</dbReference>
<dbReference type="EMBL" id="JAMYWC010000009">
    <property type="protein sequence ID" value="MCP1175471.1"/>
    <property type="molecule type" value="Genomic_DNA"/>
</dbReference>
<sequence>MPRTSVAYLLAALLTAGILSSPAIADTPARQKEVAQRGADVMPFSLSATTHIFTKTANGGVQQVVTKRDDPGQAALIRQHLAMIARQFSAGDFEGPEHIHGNAMPGLAALRAAKPGELKISYRELSNGAEIIYQSDQRPLVTALHQWFDAQLADHGHDAMAGHDSGSMHHHAIGAEKPE</sequence>
<keyword evidence="2" id="KW-0732">Signal</keyword>
<feature type="chain" id="PRO_5041348802" evidence="2">
    <location>
        <begin position="26"/>
        <end position="179"/>
    </location>
</feature>
<dbReference type="Proteomes" id="UP001162793">
    <property type="component" value="Unassembled WGS sequence"/>
</dbReference>
<name>A0AA42BJP1_9RALS</name>
<evidence type="ECO:0000313" key="4">
    <source>
        <dbReference type="Proteomes" id="UP001162793"/>
    </source>
</evidence>
<feature type="signal peptide" evidence="2">
    <location>
        <begin position="1"/>
        <end position="25"/>
    </location>
</feature>
<gene>
    <name evidence="3" type="ORF">NKG59_24160</name>
</gene>
<feature type="region of interest" description="Disordered" evidence="1">
    <location>
        <begin position="158"/>
        <end position="179"/>
    </location>
</feature>
<accession>A0AA42BJP1</accession>
<protein>
    <submittedName>
        <fullName evidence="3">Aspartate carbamoyltransferase</fullName>
    </submittedName>
</protein>
<keyword evidence="4" id="KW-1185">Reference proteome</keyword>
<evidence type="ECO:0000256" key="1">
    <source>
        <dbReference type="SAM" id="MobiDB-lite"/>
    </source>
</evidence>
<dbReference type="AlphaFoldDB" id="A0AA42BJP1"/>
<comment type="caution">
    <text evidence="3">The sequence shown here is derived from an EMBL/GenBank/DDBJ whole genome shotgun (WGS) entry which is preliminary data.</text>
</comment>
<proteinExistence type="predicted"/>
<reference evidence="4" key="1">
    <citation type="journal article" date="2023" name="Front. Microbiol.">
        <title>Ralstonia chuxiongensis sp. nov., Ralstonia mojiangensis sp. nov., and Ralstonia soli sp. nov., isolated from tobacco fields, are three novel species in the family Burkholderiaceae.</title>
        <authorList>
            <person name="Lu C.H."/>
            <person name="Zhang Y.Y."/>
            <person name="Jiang N."/>
            <person name="Chen W."/>
            <person name="Shao X."/>
            <person name="Zhao Z.M."/>
            <person name="Lu W.L."/>
            <person name="Hu X."/>
            <person name="Xi Y.X."/>
            <person name="Zou S.Y."/>
            <person name="Wei Q.J."/>
            <person name="Lin Z.L."/>
            <person name="Gong L."/>
            <person name="Gai X.T."/>
            <person name="Zhang L.Q."/>
            <person name="Li J.Y."/>
            <person name="Jin Y."/>
            <person name="Xia Z.Y."/>
        </authorList>
    </citation>
    <scope>NUCLEOTIDE SEQUENCE [LARGE SCALE GENOMIC DNA]</scope>
    <source>
        <strain evidence="4">21YRMH01-3</strain>
    </source>
</reference>
<organism evidence="3 4">
    <name type="scientific">Ralstonia chuxiongensis</name>
    <dbReference type="NCBI Taxonomy" id="2957504"/>
    <lineage>
        <taxon>Bacteria</taxon>
        <taxon>Pseudomonadati</taxon>
        <taxon>Pseudomonadota</taxon>
        <taxon>Betaproteobacteria</taxon>
        <taxon>Burkholderiales</taxon>
        <taxon>Burkholderiaceae</taxon>
        <taxon>Ralstonia</taxon>
    </lineage>
</organism>
<evidence type="ECO:0000313" key="3">
    <source>
        <dbReference type="EMBL" id="MCP1175471.1"/>
    </source>
</evidence>
<evidence type="ECO:0000256" key="2">
    <source>
        <dbReference type="SAM" id="SignalP"/>
    </source>
</evidence>